<evidence type="ECO:0000313" key="2">
    <source>
        <dbReference type="EMBL" id="KAK1731248.1"/>
    </source>
</evidence>
<dbReference type="AlphaFoldDB" id="A0AAD8XPK5"/>
<evidence type="ECO:0000313" key="3">
    <source>
        <dbReference type="Proteomes" id="UP001244207"/>
    </source>
</evidence>
<gene>
    <name evidence="2" type="ORF">BDZ83DRAFT_243726</name>
</gene>
<evidence type="ECO:0000256" key="1">
    <source>
        <dbReference type="SAM" id="SignalP"/>
    </source>
</evidence>
<proteinExistence type="predicted"/>
<comment type="caution">
    <text evidence="2">The sequence shown here is derived from an EMBL/GenBank/DDBJ whole genome shotgun (WGS) entry which is preliminary data.</text>
</comment>
<organism evidence="2 3">
    <name type="scientific">Glomerella acutata</name>
    <name type="common">Colletotrichum acutatum</name>
    <dbReference type="NCBI Taxonomy" id="27357"/>
    <lineage>
        <taxon>Eukaryota</taxon>
        <taxon>Fungi</taxon>
        <taxon>Dikarya</taxon>
        <taxon>Ascomycota</taxon>
        <taxon>Pezizomycotina</taxon>
        <taxon>Sordariomycetes</taxon>
        <taxon>Hypocreomycetidae</taxon>
        <taxon>Glomerellales</taxon>
        <taxon>Glomerellaceae</taxon>
        <taxon>Colletotrichum</taxon>
        <taxon>Colletotrichum acutatum species complex</taxon>
    </lineage>
</organism>
<dbReference type="RefSeq" id="XP_060371303.1">
    <property type="nucleotide sequence ID" value="XM_060501887.1"/>
</dbReference>
<accession>A0AAD8XPK5</accession>
<reference evidence="2" key="1">
    <citation type="submission" date="2021-12" db="EMBL/GenBank/DDBJ databases">
        <title>Comparative genomics, transcriptomics and evolutionary studies reveal genomic signatures of adaptation to plant cell wall in hemibiotrophic fungi.</title>
        <authorList>
            <consortium name="DOE Joint Genome Institute"/>
            <person name="Baroncelli R."/>
            <person name="Diaz J.F."/>
            <person name="Benocci T."/>
            <person name="Peng M."/>
            <person name="Battaglia E."/>
            <person name="Haridas S."/>
            <person name="Andreopoulos W."/>
            <person name="Labutti K."/>
            <person name="Pangilinan J."/>
            <person name="Floch G.L."/>
            <person name="Makela M.R."/>
            <person name="Henrissat B."/>
            <person name="Grigoriev I.V."/>
            <person name="Crouch J.A."/>
            <person name="De Vries R.P."/>
            <person name="Sukno S.A."/>
            <person name="Thon M.R."/>
        </authorList>
    </citation>
    <scope>NUCLEOTIDE SEQUENCE</scope>
    <source>
        <strain evidence="2">CBS 112980</strain>
    </source>
</reference>
<keyword evidence="3" id="KW-1185">Reference proteome</keyword>
<feature type="signal peptide" evidence="1">
    <location>
        <begin position="1"/>
        <end position="19"/>
    </location>
</feature>
<keyword evidence="1" id="KW-0732">Signal</keyword>
<dbReference type="EMBL" id="JAHMHS010000003">
    <property type="protein sequence ID" value="KAK1731248.1"/>
    <property type="molecule type" value="Genomic_DNA"/>
</dbReference>
<sequence>MGCRLCLAVFLHVPTPSIPWSDSTPTSQTKIWHCRHCCPISDRLLTVPKLKSSQPADLPRTPPPTRPTFEQAVEVPEEQCRRPCHPAHDLRGRIPLVIVASVGEAHKHPIRINSIPNTVHKSRVPYTVLYNSFVRLWRCYRHLGSRLD</sequence>
<name>A0AAD8XPK5_GLOAC</name>
<protein>
    <recommendedName>
        <fullName evidence="4">Secreted protein</fullName>
    </recommendedName>
</protein>
<dbReference type="GeneID" id="85385786"/>
<evidence type="ECO:0008006" key="4">
    <source>
        <dbReference type="Google" id="ProtNLM"/>
    </source>
</evidence>
<dbReference type="Proteomes" id="UP001244207">
    <property type="component" value="Unassembled WGS sequence"/>
</dbReference>
<feature type="chain" id="PRO_5041940989" description="Secreted protein" evidence="1">
    <location>
        <begin position="20"/>
        <end position="148"/>
    </location>
</feature>